<protein>
    <submittedName>
        <fullName evidence="3">TolC family protein</fullName>
    </submittedName>
</protein>
<dbReference type="Gene3D" id="1.20.1600.10">
    <property type="entry name" value="Outer membrane efflux proteins (OEP)"/>
    <property type="match status" value="1"/>
</dbReference>
<name>A0ABY3C894_9GAMM</name>
<gene>
    <name evidence="3" type="ORF">EKO24_020030</name>
</gene>
<evidence type="ECO:0000256" key="1">
    <source>
        <dbReference type="ARBA" id="ARBA00007613"/>
    </source>
</evidence>
<comment type="similarity">
    <text evidence="1">Belongs to the outer membrane factor (OMF) (TC 1.B.17) family.</text>
</comment>
<keyword evidence="2" id="KW-0175">Coiled coil</keyword>
<dbReference type="InterPro" id="IPR003423">
    <property type="entry name" value="OMP_efflux"/>
</dbReference>
<evidence type="ECO:0000313" key="4">
    <source>
        <dbReference type="Proteomes" id="UP000733744"/>
    </source>
</evidence>
<dbReference type="Proteomes" id="UP000733744">
    <property type="component" value="Unassembled WGS sequence"/>
</dbReference>
<dbReference type="InterPro" id="IPR010131">
    <property type="entry name" value="MdtP/NodT-like"/>
</dbReference>
<feature type="coiled-coil region" evidence="2">
    <location>
        <begin position="184"/>
        <end position="242"/>
    </location>
</feature>
<dbReference type="EMBL" id="RYFG02000120">
    <property type="protein sequence ID" value="TRW89915.1"/>
    <property type="molecule type" value="Genomic_DNA"/>
</dbReference>
<evidence type="ECO:0000313" key="3">
    <source>
        <dbReference type="EMBL" id="TRW89915.1"/>
    </source>
</evidence>
<comment type="caution">
    <text evidence="3">The sequence shown here is derived from an EMBL/GenBank/DDBJ whole genome shotgun (WGS) entry which is preliminary data.</text>
</comment>
<sequence length="472" mass="51900">MHRPFIIFFILFLLNLALAGCTEFQARGLEPSESASQLEQRTLSNHELMNFIRLATREKSINATQSWNLDRLTLAAIFYHPDLAVARAQTQWAAAGIKTAGQRPNPFITISPTWVRNLATAAVPWIAASSIGIPIETAGKRDYRIEKASQLAGAARLRIADTAWLVRGRLRAALLETFAAEQAARFADQQLAVQQAINQRLEQQLAVGEIGPLEISRSHLALNQAKLNADAAQKRVAESKVTLATAIGIPVDGLANAVFDFNDFAVNPALQDVPVGVLKTQALHTRPDILAALADYEASQAALQLEIANQYPNLQANPGYSWEMGEHRWTLGSTLPLPLFHQNQGPIAEAEAKRTEMAARFEALQMKIIGDIDHAHAGVAALMDKWRDSENQVQTQKRNSMAMQAQYQAGETDRVALLSTELEQILAERARLDVRVETQQALNGLEDTLRRPLHSVLTSTSIAELAAMEPKP</sequence>
<keyword evidence="4" id="KW-1185">Reference proteome</keyword>
<evidence type="ECO:0000256" key="2">
    <source>
        <dbReference type="SAM" id="Coils"/>
    </source>
</evidence>
<dbReference type="SUPFAM" id="SSF56954">
    <property type="entry name" value="Outer membrane efflux proteins (OEP)"/>
    <property type="match status" value="1"/>
</dbReference>
<proteinExistence type="inferred from homology"/>
<dbReference type="PANTHER" id="PTHR30203">
    <property type="entry name" value="OUTER MEMBRANE CATION EFFLUX PROTEIN"/>
    <property type="match status" value="1"/>
</dbReference>
<dbReference type="PANTHER" id="PTHR30203:SF24">
    <property type="entry name" value="BLR4935 PROTEIN"/>
    <property type="match status" value="1"/>
</dbReference>
<reference evidence="3 4" key="1">
    <citation type="journal article" date="2019" name="Antonie Van Leeuwenhoek">
        <title>Description of 'Ca. Methylobacter oryzae' KRF1, a novel species from the environmentally important Methylobacter clade 2.</title>
        <authorList>
            <person name="Khatri K."/>
            <person name="Mohite J.A."/>
            <person name="Pandit P.S."/>
            <person name="Bahulikar R."/>
            <person name="Rahalkar M.C."/>
        </authorList>
    </citation>
    <scope>NUCLEOTIDE SEQUENCE [LARGE SCALE GENOMIC DNA]</scope>
    <source>
        <strain evidence="3 4">KRF1</strain>
    </source>
</reference>
<accession>A0ABY3C894</accession>
<dbReference type="RefSeq" id="WP_127026952.1">
    <property type="nucleotide sequence ID" value="NZ_RYFG02000120.1"/>
</dbReference>
<organism evidence="3 4">
    <name type="scientific">Candidatus Methylobacter oryzae</name>
    <dbReference type="NCBI Taxonomy" id="2497749"/>
    <lineage>
        <taxon>Bacteria</taxon>
        <taxon>Pseudomonadati</taxon>
        <taxon>Pseudomonadota</taxon>
        <taxon>Gammaproteobacteria</taxon>
        <taxon>Methylococcales</taxon>
        <taxon>Methylococcaceae</taxon>
        <taxon>Methylobacter</taxon>
    </lineage>
</organism>
<dbReference type="PROSITE" id="PS51257">
    <property type="entry name" value="PROKAR_LIPOPROTEIN"/>
    <property type="match status" value="1"/>
</dbReference>
<dbReference type="Pfam" id="PF02321">
    <property type="entry name" value="OEP"/>
    <property type="match status" value="1"/>
</dbReference>